<keyword evidence="3 5" id="KW-0175">Coiled coil</keyword>
<comment type="similarity">
    <text evidence="1 5">Belongs to the FliD family.</text>
</comment>
<keyword evidence="5" id="KW-0964">Secreted</keyword>
<comment type="subunit">
    <text evidence="2 5">Homopentamer.</text>
</comment>
<feature type="domain" description="Flagellar hook-associated protein 2 C-terminal" evidence="7">
    <location>
        <begin position="221"/>
        <end position="455"/>
    </location>
</feature>
<keyword evidence="8" id="KW-0966">Cell projection</keyword>
<dbReference type="InterPro" id="IPR003481">
    <property type="entry name" value="FliD_N"/>
</dbReference>
<dbReference type="PANTHER" id="PTHR30288">
    <property type="entry name" value="FLAGELLAR CAP/ASSEMBLY PROTEIN FLID"/>
    <property type="match status" value="1"/>
</dbReference>
<reference evidence="8 9" key="1">
    <citation type="submission" date="2021-03" db="EMBL/GenBank/DDBJ databases">
        <title>Geobacter metallireducens gen. nov. sp. nov., a microorganism capable of coupling the complete oxidation of organic compounds to the reduction of iron and other metals.</title>
        <authorList>
            <person name="Li Y."/>
        </authorList>
    </citation>
    <scope>NUCLEOTIDE SEQUENCE [LARGE SCALE GENOMIC DNA]</scope>
    <source>
        <strain evidence="8 9">Jerry-YX</strain>
    </source>
</reference>
<evidence type="ECO:0000256" key="3">
    <source>
        <dbReference type="ARBA" id="ARBA00023054"/>
    </source>
</evidence>
<dbReference type="RefSeq" id="WP_207165161.1">
    <property type="nucleotide sequence ID" value="NZ_CP071382.1"/>
</dbReference>
<evidence type="ECO:0000256" key="1">
    <source>
        <dbReference type="ARBA" id="ARBA00009764"/>
    </source>
</evidence>
<name>A0ABX7Q7Y3_9BACT</name>
<sequence length="473" mass="49600">MGTISFSGLASGIDTQSLITQLMYLERAPERLLQTKQTKLQSQIDLYKQIKTALTEFQSSAQSIKTSSTFKGVKAEIGDSSVLTASASSTAMEGVHTVEVTTLARSQRQVSVGYASASSLTFNTGSFTIDDGTGTVTTINIAEGQNSLNGIVAAINDSDANVTASIINDGSGTPYRLVVTGKDTKNYTIDFSGLSTAPAGGTGSLAPTLLGPGDPTYQAGTAASFKVDGVSITRTSNTVTDVLEGVTLSLLKEGSATSVAITNDADNVTEKINSFVKEFNDALTLINKQTVYDSTGKTSSALSGDATLRTVQTQLQRLITTPVSGVSSFSTLASIGITTDSKTGTLSVDATKLSDALKNDFEGVVDLFTHNGDTAGLADDQYGLAQQFNLVLDRFTHSYTEGSNLNGLIETRISGLTNSIKDIDKQIESMELRMEQREKVLTAKFTAMETLISTLSAQGSSMINAITSAAVSS</sequence>
<evidence type="ECO:0000256" key="2">
    <source>
        <dbReference type="ARBA" id="ARBA00011255"/>
    </source>
</evidence>
<dbReference type="PANTHER" id="PTHR30288:SF0">
    <property type="entry name" value="FLAGELLAR HOOK-ASSOCIATED PROTEIN 2"/>
    <property type="match status" value="1"/>
</dbReference>
<evidence type="ECO:0000259" key="6">
    <source>
        <dbReference type="Pfam" id="PF02465"/>
    </source>
</evidence>
<feature type="coiled-coil region" evidence="5">
    <location>
        <begin position="413"/>
        <end position="440"/>
    </location>
</feature>
<gene>
    <name evidence="8" type="primary">fliD</name>
    <name evidence="8" type="ORF">JZM60_07885</name>
</gene>
<evidence type="ECO:0000256" key="4">
    <source>
        <dbReference type="ARBA" id="ARBA00023143"/>
    </source>
</evidence>
<keyword evidence="9" id="KW-1185">Reference proteome</keyword>
<protein>
    <recommendedName>
        <fullName evidence="5">Flagellar hook-associated protein 2</fullName>
        <shortName evidence="5">HAP2</shortName>
    </recommendedName>
    <alternativeName>
        <fullName evidence="5">Flagellar cap protein</fullName>
    </alternativeName>
</protein>
<feature type="domain" description="Flagellar hook-associated protein 2 N-terminal" evidence="6">
    <location>
        <begin position="11"/>
        <end position="107"/>
    </location>
</feature>
<dbReference type="InterPro" id="IPR010809">
    <property type="entry name" value="FliD_C"/>
</dbReference>
<dbReference type="Pfam" id="PF02465">
    <property type="entry name" value="FliD_N"/>
    <property type="match status" value="1"/>
</dbReference>
<evidence type="ECO:0000256" key="5">
    <source>
        <dbReference type="RuleBase" id="RU362066"/>
    </source>
</evidence>
<dbReference type="EMBL" id="CP071382">
    <property type="protein sequence ID" value="QSV47168.1"/>
    <property type="molecule type" value="Genomic_DNA"/>
</dbReference>
<keyword evidence="4 5" id="KW-0975">Bacterial flagellum</keyword>
<comment type="subcellular location">
    <subcellularLocation>
        <location evidence="5">Secreted</location>
    </subcellularLocation>
    <subcellularLocation>
        <location evidence="5">Bacterial flagellum</location>
    </subcellularLocation>
</comment>
<dbReference type="Pfam" id="PF07195">
    <property type="entry name" value="FliD_C"/>
    <property type="match status" value="1"/>
</dbReference>
<evidence type="ECO:0000259" key="7">
    <source>
        <dbReference type="Pfam" id="PF07195"/>
    </source>
</evidence>
<accession>A0ABX7Q7Y3</accession>
<evidence type="ECO:0000313" key="8">
    <source>
        <dbReference type="EMBL" id="QSV47168.1"/>
    </source>
</evidence>
<organism evidence="8 9">
    <name type="scientific">Geobacter benzoatilyticus</name>
    <dbReference type="NCBI Taxonomy" id="2815309"/>
    <lineage>
        <taxon>Bacteria</taxon>
        <taxon>Pseudomonadati</taxon>
        <taxon>Thermodesulfobacteriota</taxon>
        <taxon>Desulfuromonadia</taxon>
        <taxon>Geobacterales</taxon>
        <taxon>Geobacteraceae</taxon>
        <taxon>Geobacter</taxon>
    </lineage>
</organism>
<keyword evidence="8" id="KW-0969">Cilium</keyword>
<dbReference type="InterPro" id="IPR040026">
    <property type="entry name" value="FliD"/>
</dbReference>
<comment type="function">
    <text evidence="5">Required for morphogenesis and for the elongation of the flagellar filament by facilitating polymerization of the flagellin monomers at the tip of growing filament. Forms a capping structure, which prevents flagellin subunits (transported through the central channel of the flagellum) from leaking out without polymerization at the distal end.</text>
</comment>
<keyword evidence="8" id="KW-0282">Flagellum</keyword>
<evidence type="ECO:0000313" key="9">
    <source>
        <dbReference type="Proteomes" id="UP000663651"/>
    </source>
</evidence>
<dbReference type="Proteomes" id="UP000663651">
    <property type="component" value="Chromosome"/>
</dbReference>
<proteinExistence type="inferred from homology"/>